<dbReference type="Proteomes" id="UP001157418">
    <property type="component" value="Unassembled WGS sequence"/>
</dbReference>
<gene>
    <name evidence="1" type="ORF">LVIROSA_LOCUS19745</name>
</gene>
<proteinExistence type="predicted"/>
<dbReference type="AlphaFoldDB" id="A0AAU9N5J0"/>
<accession>A0AAU9N5J0</accession>
<sequence>MFIVFRTSHDTVSPLLTFPGHEQSFDLDEGHEVYEFLNIEEWVDSVNSFGFNGGFPQVLAYVWVSWLIHRMRSKKACIYSLTNNNPTENRCVCHVR</sequence>
<comment type="caution">
    <text evidence="1">The sequence shown here is derived from an EMBL/GenBank/DDBJ whole genome shotgun (WGS) entry which is preliminary data.</text>
</comment>
<organism evidence="1 2">
    <name type="scientific">Lactuca virosa</name>
    <dbReference type="NCBI Taxonomy" id="75947"/>
    <lineage>
        <taxon>Eukaryota</taxon>
        <taxon>Viridiplantae</taxon>
        <taxon>Streptophyta</taxon>
        <taxon>Embryophyta</taxon>
        <taxon>Tracheophyta</taxon>
        <taxon>Spermatophyta</taxon>
        <taxon>Magnoliopsida</taxon>
        <taxon>eudicotyledons</taxon>
        <taxon>Gunneridae</taxon>
        <taxon>Pentapetalae</taxon>
        <taxon>asterids</taxon>
        <taxon>campanulids</taxon>
        <taxon>Asterales</taxon>
        <taxon>Asteraceae</taxon>
        <taxon>Cichorioideae</taxon>
        <taxon>Cichorieae</taxon>
        <taxon>Lactucinae</taxon>
        <taxon>Lactuca</taxon>
    </lineage>
</organism>
<name>A0AAU9N5J0_9ASTR</name>
<evidence type="ECO:0000313" key="2">
    <source>
        <dbReference type="Proteomes" id="UP001157418"/>
    </source>
</evidence>
<reference evidence="1 2" key="1">
    <citation type="submission" date="2022-01" db="EMBL/GenBank/DDBJ databases">
        <authorList>
            <person name="Xiong W."/>
            <person name="Schranz E."/>
        </authorList>
    </citation>
    <scope>NUCLEOTIDE SEQUENCE [LARGE SCALE GENOMIC DNA]</scope>
</reference>
<protein>
    <submittedName>
        <fullName evidence="1">Uncharacterized protein</fullName>
    </submittedName>
</protein>
<evidence type="ECO:0000313" key="1">
    <source>
        <dbReference type="EMBL" id="CAH1433141.1"/>
    </source>
</evidence>
<dbReference type="EMBL" id="CAKMRJ010003334">
    <property type="protein sequence ID" value="CAH1433141.1"/>
    <property type="molecule type" value="Genomic_DNA"/>
</dbReference>
<keyword evidence="2" id="KW-1185">Reference proteome</keyword>